<keyword evidence="4 7" id="KW-0472">Membrane</keyword>
<gene>
    <name evidence="9" type="ORF">BP6252_14080</name>
</gene>
<comment type="subcellular location">
    <subcellularLocation>
        <location evidence="1">Membrane</location>
        <topology evidence="1">Multi-pass membrane protein</topology>
    </subcellularLocation>
</comment>
<dbReference type="InterPro" id="IPR049326">
    <property type="entry name" value="Rhodopsin_dom_fungi"/>
</dbReference>
<feature type="domain" description="Rhodopsin" evidence="8">
    <location>
        <begin position="35"/>
        <end position="271"/>
    </location>
</feature>
<evidence type="ECO:0000256" key="6">
    <source>
        <dbReference type="SAM" id="MobiDB-lite"/>
    </source>
</evidence>
<dbReference type="Proteomes" id="UP000256645">
    <property type="component" value="Unassembled WGS sequence"/>
</dbReference>
<proteinExistence type="inferred from homology"/>
<dbReference type="PANTHER" id="PTHR33048">
    <property type="entry name" value="PTH11-LIKE INTEGRAL MEMBRANE PROTEIN (AFU_ORTHOLOGUE AFUA_5G11245)"/>
    <property type="match status" value="1"/>
</dbReference>
<feature type="compositionally biased region" description="Basic and acidic residues" evidence="6">
    <location>
        <begin position="281"/>
        <end position="299"/>
    </location>
</feature>
<feature type="region of interest" description="Disordered" evidence="6">
    <location>
        <begin position="281"/>
        <end position="406"/>
    </location>
</feature>
<evidence type="ECO:0000256" key="5">
    <source>
        <dbReference type="ARBA" id="ARBA00038359"/>
    </source>
</evidence>
<evidence type="ECO:0000259" key="8">
    <source>
        <dbReference type="Pfam" id="PF20684"/>
    </source>
</evidence>
<feature type="compositionally biased region" description="Polar residues" evidence="6">
    <location>
        <begin position="331"/>
        <end position="346"/>
    </location>
</feature>
<evidence type="ECO:0000256" key="3">
    <source>
        <dbReference type="ARBA" id="ARBA00022989"/>
    </source>
</evidence>
<evidence type="ECO:0000256" key="1">
    <source>
        <dbReference type="ARBA" id="ARBA00004141"/>
    </source>
</evidence>
<name>A0A3D8Q3Y2_9HELO</name>
<evidence type="ECO:0000256" key="4">
    <source>
        <dbReference type="ARBA" id="ARBA00023136"/>
    </source>
</evidence>
<dbReference type="PANTHER" id="PTHR33048:SF147">
    <property type="entry name" value="INTEGRAL MEMBRANE PROTEIN"/>
    <property type="match status" value="1"/>
</dbReference>
<evidence type="ECO:0000256" key="2">
    <source>
        <dbReference type="ARBA" id="ARBA00022692"/>
    </source>
</evidence>
<dbReference type="EMBL" id="PDLM01000037">
    <property type="protein sequence ID" value="RDW56575.1"/>
    <property type="molecule type" value="Genomic_DNA"/>
</dbReference>
<sequence length="406" mass="46977">MVSPRKAKVNYINPATEIYAGLWILFAGAAVFVTLRIWTKCMRGNNLWYDDYVLVLSLLVLMVTDILITDEYATGYSTGYWDDRMHILINFSSIGTLFGQAWSKTALGITLLRMSNRPQMILLWFCIISMNSIMIIKVFFQWSKYCGKHSYQQWYRLQGPCINYEFEEHFKVVGNTYNIIMDFIFACFPWWITWDLRMRRIEKIALCGTMSLGMFVAIISAIRTAWDARPIMHTHDEWYMWRDAMSNIWFSAEVAGTIIVQCIPILRPFIRDIRTMTTSRKLDDTENETTRRSLFDPKRASMTNRGQDTAKNGTEVASIALQAIPEKPMDTETTLSSHSRSLSNPNKPLPKSPVVSNEPPWPFGSSNNWPDTQIRGTPQSDTWLDIEEEERKGLSPRPPTRSRPNQ</sequence>
<keyword evidence="10" id="KW-1185">Reference proteome</keyword>
<dbReference type="GO" id="GO:0016020">
    <property type="term" value="C:membrane"/>
    <property type="evidence" value="ECO:0007669"/>
    <property type="project" value="UniProtKB-SubCell"/>
</dbReference>
<feature type="transmembrane region" description="Helical" evidence="7">
    <location>
        <begin position="121"/>
        <end position="140"/>
    </location>
</feature>
<feature type="compositionally biased region" description="Pro residues" evidence="6">
    <location>
        <begin position="396"/>
        <end position="406"/>
    </location>
</feature>
<evidence type="ECO:0000313" key="10">
    <source>
        <dbReference type="Proteomes" id="UP000256645"/>
    </source>
</evidence>
<comment type="similarity">
    <text evidence="5">Belongs to the SAT4 family.</text>
</comment>
<keyword evidence="2 7" id="KW-0812">Transmembrane</keyword>
<feature type="transmembrane region" description="Helical" evidence="7">
    <location>
        <begin position="88"/>
        <end position="109"/>
    </location>
</feature>
<feature type="transmembrane region" description="Helical" evidence="7">
    <location>
        <begin position="20"/>
        <end position="39"/>
    </location>
</feature>
<feature type="transmembrane region" description="Helical" evidence="7">
    <location>
        <begin position="51"/>
        <end position="68"/>
    </location>
</feature>
<dbReference type="AlphaFoldDB" id="A0A3D8Q3Y2"/>
<feature type="compositionally biased region" description="Polar residues" evidence="6">
    <location>
        <begin position="364"/>
        <end position="382"/>
    </location>
</feature>
<evidence type="ECO:0000256" key="7">
    <source>
        <dbReference type="SAM" id="Phobius"/>
    </source>
</evidence>
<feature type="transmembrane region" description="Helical" evidence="7">
    <location>
        <begin position="172"/>
        <end position="192"/>
    </location>
</feature>
<feature type="compositionally biased region" description="Polar residues" evidence="6">
    <location>
        <begin position="301"/>
        <end position="312"/>
    </location>
</feature>
<organism evidence="9 10">
    <name type="scientific">Coleophoma cylindrospora</name>
    <dbReference type="NCBI Taxonomy" id="1849047"/>
    <lineage>
        <taxon>Eukaryota</taxon>
        <taxon>Fungi</taxon>
        <taxon>Dikarya</taxon>
        <taxon>Ascomycota</taxon>
        <taxon>Pezizomycotina</taxon>
        <taxon>Leotiomycetes</taxon>
        <taxon>Helotiales</taxon>
        <taxon>Dermateaceae</taxon>
        <taxon>Coleophoma</taxon>
    </lineage>
</organism>
<evidence type="ECO:0000313" key="9">
    <source>
        <dbReference type="EMBL" id="RDW56575.1"/>
    </source>
</evidence>
<dbReference type="InterPro" id="IPR052337">
    <property type="entry name" value="SAT4-like"/>
</dbReference>
<reference evidence="9 10" key="1">
    <citation type="journal article" date="2018" name="IMA Fungus">
        <title>IMA Genome-F 9: Draft genome sequence of Annulohypoxylon stygium, Aspergillus mulundensis, Berkeleyomyces basicola (syn. Thielaviopsis basicola), Ceratocystis smalleyi, two Cercospora beticola strains, Coleophoma cylindrospora, Fusarium fracticaudum, Phialophora cf. hyalina, and Morchella septimelata.</title>
        <authorList>
            <person name="Wingfield B.D."/>
            <person name="Bills G.F."/>
            <person name="Dong Y."/>
            <person name="Huang W."/>
            <person name="Nel W.J."/>
            <person name="Swalarsk-Parry B.S."/>
            <person name="Vaghefi N."/>
            <person name="Wilken P.M."/>
            <person name="An Z."/>
            <person name="de Beer Z.W."/>
            <person name="De Vos L."/>
            <person name="Chen L."/>
            <person name="Duong T.A."/>
            <person name="Gao Y."/>
            <person name="Hammerbacher A."/>
            <person name="Kikkert J.R."/>
            <person name="Li Y."/>
            <person name="Li H."/>
            <person name="Li K."/>
            <person name="Li Q."/>
            <person name="Liu X."/>
            <person name="Ma X."/>
            <person name="Naidoo K."/>
            <person name="Pethybridge S.J."/>
            <person name="Sun J."/>
            <person name="Steenkamp E.T."/>
            <person name="van der Nest M.A."/>
            <person name="van Wyk S."/>
            <person name="Wingfield M.J."/>
            <person name="Xiong C."/>
            <person name="Yue Q."/>
            <person name="Zhang X."/>
        </authorList>
    </citation>
    <scope>NUCLEOTIDE SEQUENCE [LARGE SCALE GENOMIC DNA]</scope>
    <source>
        <strain evidence="9 10">BP6252</strain>
    </source>
</reference>
<keyword evidence="3 7" id="KW-1133">Transmembrane helix</keyword>
<feature type="transmembrane region" description="Helical" evidence="7">
    <location>
        <begin position="204"/>
        <end position="226"/>
    </location>
</feature>
<feature type="transmembrane region" description="Helical" evidence="7">
    <location>
        <begin position="246"/>
        <end position="266"/>
    </location>
</feature>
<dbReference type="OrthoDB" id="5417887at2759"/>
<accession>A0A3D8Q3Y2</accession>
<comment type="caution">
    <text evidence="9">The sequence shown here is derived from an EMBL/GenBank/DDBJ whole genome shotgun (WGS) entry which is preliminary data.</text>
</comment>
<dbReference type="Pfam" id="PF20684">
    <property type="entry name" value="Fung_rhodopsin"/>
    <property type="match status" value="1"/>
</dbReference>
<protein>
    <recommendedName>
        <fullName evidence="8">Rhodopsin domain-containing protein</fullName>
    </recommendedName>
</protein>
<dbReference type="STRING" id="1849047.A0A3D8Q3Y2"/>